<organism evidence="2">
    <name type="scientific">Pararge aegeria</name>
    <name type="common">speckled wood butterfly</name>
    <dbReference type="NCBI Taxonomy" id="116150"/>
    <lineage>
        <taxon>Eukaryota</taxon>
        <taxon>Metazoa</taxon>
        <taxon>Ecdysozoa</taxon>
        <taxon>Arthropoda</taxon>
        <taxon>Hexapoda</taxon>
        <taxon>Insecta</taxon>
        <taxon>Pterygota</taxon>
        <taxon>Neoptera</taxon>
        <taxon>Endopterygota</taxon>
        <taxon>Lepidoptera</taxon>
        <taxon>Glossata</taxon>
        <taxon>Ditrysia</taxon>
        <taxon>Papilionoidea</taxon>
        <taxon>Nymphalidae</taxon>
        <taxon>Satyrinae</taxon>
        <taxon>Satyrini</taxon>
        <taxon>Parargina</taxon>
        <taxon>Pararge</taxon>
    </lineage>
</organism>
<dbReference type="EMBL" id="GAIX01008625">
    <property type="protein sequence ID" value="JAA83935.1"/>
    <property type="molecule type" value="Transcribed_RNA"/>
</dbReference>
<reference evidence="2" key="2">
    <citation type="submission" date="2013-05" db="EMBL/GenBank/DDBJ databases">
        <authorList>
            <person name="Carter J.-M."/>
            <person name="Baker S.C."/>
            <person name="Pink R."/>
            <person name="Carter D.R.F."/>
            <person name="Collins A."/>
            <person name="Tomlin J."/>
            <person name="Gibbs M."/>
            <person name="Breuker C.J."/>
        </authorList>
    </citation>
    <scope>NUCLEOTIDE SEQUENCE</scope>
    <source>
        <tissue evidence="2">Ovary</tissue>
    </source>
</reference>
<dbReference type="Gene3D" id="1.25.10.10">
    <property type="entry name" value="Leucine-rich Repeat Variant"/>
    <property type="match status" value="1"/>
</dbReference>
<dbReference type="GO" id="GO:0005829">
    <property type="term" value="C:cytosol"/>
    <property type="evidence" value="ECO:0007669"/>
    <property type="project" value="TreeGrafter"/>
</dbReference>
<dbReference type="PANTHER" id="PTHR23312:SF8">
    <property type="entry name" value="ARMADILLO REPEAT-CONTAINING PROTEIN 5"/>
    <property type="match status" value="1"/>
</dbReference>
<evidence type="ECO:0000313" key="2">
    <source>
        <dbReference type="EMBL" id="JAA83935.1"/>
    </source>
</evidence>
<dbReference type="InterPro" id="IPR011989">
    <property type="entry name" value="ARM-like"/>
</dbReference>
<sequence>MNLCYLSTCRPVLGTAGLVECLVSIIQKKHATDMAWWPDGAAKALAQLSGEAVNRSRLRRSGGLSLLVTAARDNAHAMHALLQYVFDDSSFQL</sequence>
<protein>
    <submittedName>
        <fullName evidence="2">Armadillo repeat-containing protein 5</fullName>
    </submittedName>
</protein>
<feature type="non-terminal residue" evidence="2">
    <location>
        <position position="93"/>
    </location>
</feature>
<evidence type="ECO:0000259" key="1">
    <source>
        <dbReference type="Pfam" id="PF24768"/>
    </source>
</evidence>
<proteinExistence type="predicted"/>
<reference evidence="2" key="1">
    <citation type="journal article" date="2013" name="BMC Genomics">
        <title>Unscrambling butterfly oogenesis.</title>
        <authorList>
            <person name="Carter J.M."/>
            <person name="Baker S.C."/>
            <person name="Pink R."/>
            <person name="Carter D.R."/>
            <person name="Collins A."/>
            <person name="Tomlin J."/>
            <person name="Gibbs M."/>
            <person name="Breuker C.J."/>
        </authorList>
    </citation>
    <scope>NUCLEOTIDE SEQUENCE</scope>
    <source>
        <tissue evidence="2">Ovary</tissue>
    </source>
</reference>
<name>S4PAP2_9NEOP</name>
<dbReference type="GO" id="GO:0009653">
    <property type="term" value="P:anatomical structure morphogenesis"/>
    <property type="evidence" value="ECO:0007669"/>
    <property type="project" value="TreeGrafter"/>
</dbReference>
<dbReference type="InterPro" id="IPR055445">
    <property type="entry name" value="ARM_ARMC5"/>
</dbReference>
<accession>S4PAP2</accession>
<dbReference type="AlphaFoldDB" id="S4PAP2"/>
<feature type="domain" description="ARMC5-like ARM-repeats" evidence="1">
    <location>
        <begin position="1"/>
        <end position="92"/>
    </location>
</feature>
<dbReference type="Pfam" id="PF24768">
    <property type="entry name" value="ARM_ARMC5"/>
    <property type="match status" value="1"/>
</dbReference>
<dbReference type="PANTHER" id="PTHR23312">
    <property type="entry name" value="ARMC5 ARMADILLO REPEAT-CONTAINING -RELATED"/>
    <property type="match status" value="1"/>
</dbReference>